<feature type="region of interest" description="Disordered" evidence="1">
    <location>
        <begin position="165"/>
        <end position="193"/>
    </location>
</feature>
<feature type="compositionally biased region" description="Basic and acidic residues" evidence="1">
    <location>
        <begin position="183"/>
        <end position="193"/>
    </location>
</feature>
<dbReference type="EnsemblMetazoa" id="PPA34455.1">
    <property type="protein sequence ID" value="PPA34455.1"/>
    <property type="gene ID" value="WBGene00272824"/>
</dbReference>
<feature type="compositionally biased region" description="Low complexity" evidence="1">
    <location>
        <begin position="173"/>
        <end position="182"/>
    </location>
</feature>
<organism evidence="2 5">
    <name type="scientific">Pristionchus pacificus</name>
    <name type="common">Parasitic nematode worm</name>
    <dbReference type="NCBI Taxonomy" id="54126"/>
    <lineage>
        <taxon>Eukaryota</taxon>
        <taxon>Metazoa</taxon>
        <taxon>Ecdysozoa</taxon>
        <taxon>Nematoda</taxon>
        <taxon>Chromadorea</taxon>
        <taxon>Rhabditida</taxon>
        <taxon>Rhabditina</taxon>
        <taxon>Diplogasteromorpha</taxon>
        <taxon>Diplogasteroidea</taxon>
        <taxon>Neodiplogasteridae</taxon>
        <taxon>Pristionchus</taxon>
    </lineage>
</organism>
<evidence type="ECO:0000313" key="4">
    <source>
        <dbReference type="EnsemblMetazoa" id="PPA34455.1"/>
    </source>
</evidence>
<feature type="compositionally biased region" description="Low complexity" evidence="1">
    <location>
        <begin position="93"/>
        <end position="107"/>
    </location>
</feature>
<dbReference type="Proteomes" id="UP000005239">
    <property type="component" value="Unassembled WGS sequence"/>
</dbReference>
<gene>
    <name evidence="2" type="primary">WBGene00272822</name>
    <name evidence="3" type="synonym">WBGene00272823</name>
    <name evidence="4" type="synonym">WBGene00272824</name>
</gene>
<name>A0A2A6CD46_PRIPA</name>
<proteinExistence type="predicted"/>
<evidence type="ECO:0000313" key="2">
    <source>
        <dbReference type="EnsemblMetazoa" id="PPA34453.1"/>
    </source>
</evidence>
<dbReference type="AlphaFoldDB" id="A0A2A6CD46"/>
<accession>A0A4X3NW52</accession>
<evidence type="ECO:0000256" key="1">
    <source>
        <dbReference type="SAM" id="MobiDB-lite"/>
    </source>
</evidence>
<dbReference type="EnsemblMetazoa" id="PPA34453.1">
    <property type="protein sequence ID" value="PPA34453.1"/>
    <property type="gene ID" value="WBGene00272822"/>
</dbReference>
<dbReference type="EnsemblMetazoa" id="PPA34454.1">
    <property type="protein sequence ID" value="PPA34454.1"/>
    <property type="gene ID" value="WBGene00272823"/>
</dbReference>
<accession>A0A2A6CD46</accession>
<protein>
    <submittedName>
        <fullName evidence="2">Uncharacterized protein</fullName>
    </submittedName>
</protein>
<reference evidence="5" key="1">
    <citation type="journal article" date="2008" name="Nat. Genet.">
        <title>The Pristionchus pacificus genome provides a unique perspective on nematode lifestyle and parasitism.</title>
        <authorList>
            <person name="Dieterich C."/>
            <person name="Clifton S.W."/>
            <person name="Schuster L.N."/>
            <person name="Chinwalla A."/>
            <person name="Delehaunty K."/>
            <person name="Dinkelacker I."/>
            <person name="Fulton L."/>
            <person name="Fulton R."/>
            <person name="Godfrey J."/>
            <person name="Minx P."/>
            <person name="Mitreva M."/>
            <person name="Roeseler W."/>
            <person name="Tian H."/>
            <person name="Witte H."/>
            <person name="Yang S.P."/>
            <person name="Wilson R.K."/>
            <person name="Sommer R.J."/>
        </authorList>
    </citation>
    <scope>NUCLEOTIDE SEQUENCE [LARGE SCALE GENOMIC DNA]</scope>
    <source>
        <strain evidence="5">PS312</strain>
    </source>
</reference>
<feature type="region of interest" description="Disordered" evidence="1">
    <location>
        <begin position="89"/>
        <end position="114"/>
    </location>
</feature>
<sequence length="388" mass="43566">MNIAIDLYYKIINFTDFHIKSEELIRIKNIQYTDDSHDSIFESTKRHVLDLINKDLSMIEFDLEAQSLLALNPSSFTALSKSASSSHVELTVTPSPSSDTSSNNSADHLSSQSLDESISIMEEPTIPLKSESITICGSVGDDSNIQSIPISHDSDLVIQTNENSSFEVPQALSSESSCTSQSTDDHDHTDHINDCDNFEQFSTIENNDISWSHKAMPIPGTAPKKKLAISSKATQTSLIRQLIPQFMSYSSWPNHATFTGWREGSRPISIIHSTIQSIDTIIDSIAATKHPPIQLKPVITLHNEPWHLHDEPWPDELDHSFNCIFIVFPIQLYSHSRPSTKFLPSTPIILLSLQFQLLIILTQFNFNRQSLHFIPFSFHSIHFPQAGV</sequence>
<reference evidence="2" key="2">
    <citation type="submission" date="2022-06" db="UniProtKB">
        <authorList>
            <consortium name="EnsemblMetazoa"/>
        </authorList>
    </citation>
    <scope>IDENTIFICATION</scope>
    <source>
        <strain evidence="2">PS312</strain>
    </source>
</reference>
<keyword evidence="5" id="KW-1185">Reference proteome</keyword>
<evidence type="ECO:0000313" key="3">
    <source>
        <dbReference type="EnsemblMetazoa" id="PPA34454.1"/>
    </source>
</evidence>
<evidence type="ECO:0000313" key="5">
    <source>
        <dbReference type="Proteomes" id="UP000005239"/>
    </source>
</evidence>